<comment type="caution">
    <text evidence="3">The sequence shown here is derived from an EMBL/GenBank/DDBJ whole genome shotgun (WGS) entry which is preliminary data.</text>
</comment>
<dbReference type="RefSeq" id="WP_035258124.1">
    <property type="nucleotide sequence ID" value="NZ_JFKE01000003.1"/>
</dbReference>
<sequence>MTKSPIPLRVDDLTHFARAMSRQLGENSPSHLSLMNMLARSAGFQNVQHMRAATAAARRLAQPAQPAMADARTVERALHQFDAQGRLRQWPSKRATQSLALWALWATLPAGRALSERQVNDALAAQHLFDDVATLRRTMIAEGLMTRKSDGSEYRRIEQKPSPEARTVIHALSRRRQSR</sequence>
<accession>A0A037ZIR8</accession>
<feature type="domain" description="DUF2087" evidence="2">
    <location>
        <begin position="86"/>
        <end position="156"/>
    </location>
</feature>
<organism evidence="3 4">
    <name type="scientific">Actibacterium mucosum KCTC 23349</name>
    <dbReference type="NCBI Taxonomy" id="1454373"/>
    <lineage>
        <taxon>Bacteria</taxon>
        <taxon>Pseudomonadati</taxon>
        <taxon>Pseudomonadota</taxon>
        <taxon>Alphaproteobacteria</taxon>
        <taxon>Rhodobacterales</taxon>
        <taxon>Roseobacteraceae</taxon>
        <taxon>Actibacterium</taxon>
    </lineage>
</organism>
<evidence type="ECO:0000256" key="1">
    <source>
        <dbReference type="SAM" id="MobiDB-lite"/>
    </source>
</evidence>
<dbReference type="InterPro" id="IPR018656">
    <property type="entry name" value="DUF2087"/>
</dbReference>
<dbReference type="EMBL" id="JFKE01000003">
    <property type="protein sequence ID" value="KAJ55998.1"/>
    <property type="molecule type" value="Genomic_DNA"/>
</dbReference>
<evidence type="ECO:0000259" key="2">
    <source>
        <dbReference type="Pfam" id="PF09860"/>
    </source>
</evidence>
<evidence type="ECO:0000313" key="4">
    <source>
        <dbReference type="Proteomes" id="UP000026249"/>
    </source>
</evidence>
<dbReference type="Pfam" id="PF09860">
    <property type="entry name" value="DUF2087"/>
    <property type="match status" value="1"/>
</dbReference>
<feature type="compositionally biased region" description="Basic and acidic residues" evidence="1">
    <location>
        <begin position="150"/>
        <end position="163"/>
    </location>
</feature>
<dbReference type="Proteomes" id="UP000026249">
    <property type="component" value="Unassembled WGS sequence"/>
</dbReference>
<feature type="region of interest" description="Disordered" evidence="1">
    <location>
        <begin position="150"/>
        <end position="179"/>
    </location>
</feature>
<gene>
    <name evidence="3" type="ORF">ACMU_09545</name>
</gene>
<dbReference type="OrthoDB" id="6867569at2"/>
<proteinExistence type="predicted"/>
<name>A0A037ZIR8_9RHOB</name>
<evidence type="ECO:0000313" key="3">
    <source>
        <dbReference type="EMBL" id="KAJ55998.1"/>
    </source>
</evidence>
<reference evidence="3 4" key="1">
    <citation type="submission" date="2014-03" db="EMBL/GenBank/DDBJ databases">
        <title>Draft Genome Sequence of Actibacterium mucosum KCTC 23349, a Marine Alphaproteobacterium with Complex Ionic Requirements Isolated from Mediterranean Seawater at Malvarrosa Beach, Valencia, Spain.</title>
        <authorList>
            <person name="Arahal D.R."/>
            <person name="Shao Z."/>
            <person name="Lai Q."/>
            <person name="Pujalte M.J."/>
        </authorList>
    </citation>
    <scope>NUCLEOTIDE SEQUENCE [LARGE SCALE GENOMIC DNA]</scope>
    <source>
        <strain evidence="3 4">KCTC 23349</strain>
    </source>
</reference>
<dbReference type="AlphaFoldDB" id="A0A037ZIR8"/>
<keyword evidence="4" id="KW-1185">Reference proteome</keyword>
<protein>
    <recommendedName>
        <fullName evidence="2">DUF2087 domain-containing protein</fullName>
    </recommendedName>
</protein>